<feature type="domain" description="Peptidase S1" evidence="11">
    <location>
        <begin position="230"/>
        <end position="352"/>
    </location>
</feature>
<keyword evidence="7 9" id="KW-1015">Disulfide bond</keyword>
<dbReference type="Pfam" id="PF02983">
    <property type="entry name" value="Pro_Al_protease"/>
    <property type="match status" value="1"/>
</dbReference>
<evidence type="ECO:0000259" key="12">
    <source>
        <dbReference type="Pfam" id="PF02983"/>
    </source>
</evidence>
<protein>
    <submittedName>
        <fullName evidence="13">Serine protease</fullName>
    </submittedName>
</protein>
<dbReference type="Pfam" id="PF00089">
    <property type="entry name" value="Trypsin"/>
    <property type="match status" value="1"/>
</dbReference>
<feature type="signal peptide" evidence="10">
    <location>
        <begin position="1"/>
        <end position="26"/>
    </location>
</feature>
<feature type="domain" description="Peptidase S1A alpha-lytic prodomain" evidence="12">
    <location>
        <begin position="113"/>
        <end position="167"/>
    </location>
</feature>
<reference evidence="13" key="1">
    <citation type="journal article" date="2014" name="Int. J. Syst. Evol. Microbiol.">
        <title>Complete genome sequence of Corynebacterium casei LMG S-19264T (=DSM 44701T), isolated from a smear-ripened cheese.</title>
        <authorList>
            <consortium name="US DOE Joint Genome Institute (JGI-PGF)"/>
            <person name="Walter F."/>
            <person name="Albersmeier A."/>
            <person name="Kalinowski J."/>
            <person name="Ruckert C."/>
        </authorList>
    </citation>
    <scope>NUCLEOTIDE SEQUENCE</scope>
    <source>
        <strain evidence="13">JCM 3091</strain>
    </source>
</reference>
<dbReference type="CDD" id="cd21112">
    <property type="entry name" value="alphaLP-like"/>
    <property type="match status" value="1"/>
</dbReference>
<evidence type="ECO:0000256" key="1">
    <source>
        <dbReference type="ARBA" id="ARBA00007664"/>
    </source>
</evidence>
<organism evidence="13 14">
    <name type="scientific">Pilimelia terevasa</name>
    <dbReference type="NCBI Taxonomy" id="53372"/>
    <lineage>
        <taxon>Bacteria</taxon>
        <taxon>Bacillati</taxon>
        <taxon>Actinomycetota</taxon>
        <taxon>Actinomycetes</taxon>
        <taxon>Micromonosporales</taxon>
        <taxon>Micromonosporaceae</taxon>
        <taxon>Pilimelia</taxon>
    </lineage>
</organism>
<keyword evidence="14" id="KW-1185">Reference proteome</keyword>
<keyword evidence="4" id="KW-0378">Hydrolase</keyword>
<evidence type="ECO:0000313" key="13">
    <source>
        <dbReference type="EMBL" id="GGK27614.1"/>
    </source>
</evidence>
<dbReference type="GO" id="GO:0005576">
    <property type="term" value="C:extracellular region"/>
    <property type="evidence" value="ECO:0007669"/>
    <property type="project" value="InterPro"/>
</dbReference>
<gene>
    <name evidence="13" type="ORF">GCM10010124_20230</name>
</gene>
<feature type="disulfide bond" evidence="9">
    <location>
        <begin position="314"/>
        <end position="341"/>
    </location>
</feature>
<dbReference type="PRINTS" id="PR00861">
    <property type="entry name" value="ALYTICPTASE"/>
</dbReference>
<dbReference type="Gene3D" id="3.30.300.50">
    <property type="match status" value="2"/>
</dbReference>
<name>A0A8J3BJV5_9ACTN</name>
<dbReference type="Proteomes" id="UP000662200">
    <property type="component" value="Unassembled WGS sequence"/>
</dbReference>
<evidence type="ECO:0000256" key="4">
    <source>
        <dbReference type="ARBA" id="ARBA00022801"/>
    </source>
</evidence>
<evidence type="ECO:0000256" key="8">
    <source>
        <dbReference type="PIRSR" id="PIRSR001134-1"/>
    </source>
</evidence>
<feature type="disulfide bond" evidence="9">
    <location>
        <begin position="278"/>
        <end position="288"/>
    </location>
</feature>
<dbReference type="InterPro" id="IPR035070">
    <property type="entry name" value="Streptogrisin_prodomain"/>
</dbReference>
<keyword evidence="3 10" id="KW-0732">Signal</keyword>
<keyword evidence="6" id="KW-0865">Zymogen</keyword>
<dbReference type="RefSeq" id="WP_229789505.1">
    <property type="nucleotide sequence ID" value="NZ_BMQC01000006.1"/>
</dbReference>
<dbReference type="EMBL" id="BMQC01000006">
    <property type="protein sequence ID" value="GGK27614.1"/>
    <property type="molecule type" value="Genomic_DNA"/>
</dbReference>
<evidence type="ECO:0000256" key="2">
    <source>
        <dbReference type="ARBA" id="ARBA00022670"/>
    </source>
</evidence>
<evidence type="ECO:0000259" key="11">
    <source>
        <dbReference type="Pfam" id="PF00089"/>
    </source>
</evidence>
<evidence type="ECO:0000256" key="5">
    <source>
        <dbReference type="ARBA" id="ARBA00022825"/>
    </source>
</evidence>
<feature type="chain" id="PRO_5035278268" evidence="10">
    <location>
        <begin position="27"/>
        <end position="370"/>
    </location>
</feature>
<feature type="active site" description="Charge relay system" evidence="8">
    <location>
        <position position="320"/>
    </location>
</feature>
<dbReference type="InterPro" id="IPR001316">
    <property type="entry name" value="Pept_S1A_streptogrisin"/>
</dbReference>
<evidence type="ECO:0000256" key="9">
    <source>
        <dbReference type="PIRSR" id="PIRSR001134-2"/>
    </source>
</evidence>
<dbReference type="InterPro" id="IPR001254">
    <property type="entry name" value="Trypsin_dom"/>
</dbReference>
<dbReference type="GO" id="GO:0006508">
    <property type="term" value="P:proteolysis"/>
    <property type="evidence" value="ECO:0007669"/>
    <property type="project" value="UniProtKB-KW"/>
</dbReference>
<dbReference type="GO" id="GO:0004252">
    <property type="term" value="F:serine-type endopeptidase activity"/>
    <property type="evidence" value="ECO:0007669"/>
    <property type="project" value="InterPro"/>
</dbReference>
<evidence type="ECO:0000256" key="10">
    <source>
        <dbReference type="SAM" id="SignalP"/>
    </source>
</evidence>
<proteinExistence type="inferred from homology"/>
<evidence type="ECO:0000256" key="3">
    <source>
        <dbReference type="ARBA" id="ARBA00022729"/>
    </source>
</evidence>
<dbReference type="InterPro" id="IPR004236">
    <property type="entry name" value="Pept_S1_alpha_lytic"/>
</dbReference>
<dbReference type="InterPro" id="IPR009003">
    <property type="entry name" value="Peptidase_S1_PA"/>
</dbReference>
<dbReference type="PIRSF" id="PIRSF001134">
    <property type="entry name" value="Streptogrisin"/>
    <property type="match status" value="1"/>
</dbReference>
<feature type="active site" description="Charge relay system" evidence="8">
    <location>
        <position position="239"/>
    </location>
</feature>
<sequence length="370" mass="36952">MSRRLLASAATLAAVASAFTIAPASAQPAAPGTVLSGYDAALTRDLGLDAAGASARWAAQERASELGRTIGARLGERFGGAWIDGDVLRVAVTDPRALGTARSAGAESHVVARSAAALDRMMSRLNGAAPPAAVTGWHVDLPTNQLVVTTTDEAAGRAFAASAAGVDPAAVRVELTTEMPRTLASVVGGNAYHMGSGGRCSVGFPVDRGFATAGHCGTRGTSTTGPTGRFDGSSFPGNDYAWVTVTGGDRPVGAVNNYKGGTVPVAGASPASTGATVCRSGSTTGWHCGRIHSFNATVSYKEGSVTGLIKTDVCAEPGDSGGSLIAGSQAQGVTSGGSGNCRSGGTTYFQPIGEILQAGRLRLLTGGRIG</sequence>
<dbReference type="InterPro" id="IPR043504">
    <property type="entry name" value="Peptidase_S1_PA_chymotrypsin"/>
</dbReference>
<feature type="active site" description="Charge relay system" evidence="8">
    <location>
        <position position="215"/>
    </location>
</feature>
<evidence type="ECO:0000313" key="14">
    <source>
        <dbReference type="Proteomes" id="UP000662200"/>
    </source>
</evidence>
<feature type="disulfide bond" evidence="9">
    <location>
        <begin position="200"/>
        <end position="216"/>
    </location>
</feature>
<evidence type="ECO:0000256" key="7">
    <source>
        <dbReference type="ARBA" id="ARBA00023157"/>
    </source>
</evidence>
<comment type="caution">
    <text evidence="13">The sequence shown here is derived from an EMBL/GenBank/DDBJ whole genome shotgun (WGS) entry which is preliminary data.</text>
</comment>
<reference evidence="13" key="2">
    <citation type="submission" date="2020-09" db="EMBL/GenBank/DDBJ databases">
        <authorList>
            <person name="Sun Q."/>
            <person name="Ohkuma M."/>
        </authorList>
    </citation>
    <scope>NUCLEOTIDE SEQUENCE</scope>
    <source>
        <strain evidence="13">JCM 3091</strain>
    </source>
</reference>
<dbReference type="Gene3D" id="2.40.10.10">
    <property type="entry name" value="Trypsin-like serine proteases"/>
    <property type="match status" value="2"/>
</dbReference>
<evidence type="ECO:0000256" key="6">
    <source>
        <dbReference type="ARBA" id="ARBA00023145"/>
    </source>
</evidence>
<comment type="similarity">
    <text evidence="1">Belongs to the peptidase S1 family.</text>
</comment>
<keyword evidence="2 13" id="KW-0645">Protease</keyword>
<accession>A0A8J3BJV5</accession>
<dbReference type="AlphaFoldDB" id="A0A8J3BJV5"/>
<dbReference type="SUPFAM" id="SSF50494">
    <property type="entry name" value="Trypsin-like serine proteases"/>
    <property type="match status" value="1"/>
</dbReference>
<keyword evidence="5" id="KW-0720">Serine protease</keyword>